<dbReference type="InterPro" id="IPR051164">
    <property type="entry name" value="NmrA-like_oxidored"/>
</dbReference>
<reference evidence="4 5" key="1">
    <citation type="submission" date="2019-04" db="EMBL/GenBank/DDBJ databases">
        <authorList>
            <person name="Li M."/>
        </authorList>
    </citation>
    <scope>NUCLEOTIDE SEQUENCE [LARGE SCALE GENOMIC DNA]</scope>
    <source>
        <strain evidence="4 5">LAM1902</strain>
    </source>
</reference>
<comment type="similarity">
    <text evidence="1">Belongs to the NmrA-type oxidoreductase family.</text>
</comment>
<keyword evidence="5" id="KW-1185">Reference proteome</keyword>
<protein>
    <submittedName>
        <fullName evidence="4">NmrA/HSCARG family protein</fullName>
    </submittedName>
</protein>
<evidence type="ECO:0000259" key="3">
    <source>
        <dbReference type="Pfam" id="PF05368"/>
    </source>
</evidence>
<dbReference type="PANTHER" id="PTHR42748">
    <property type="entry name" value="NITROGEN METABOLITE REPRESSION PROTEIN NMRA FAMILY MEMBER"/>
    <property type="match status" value="1"/>
</dbReference>
<comment type="caution">
    <text evidence="4">The sequence shown here is derived from an EMBL/GenBank/DDBJ whole genome shotgun (WGS) entry which is preliminary data.</text>
</comment>
<dbReference type="Gene3D" id="3.40.50.720">
    <property type="entry name" value="NAD(P)-binding Rossmann-like Domain"/>
    <property type="match status" value="1"/>
</dbReference>
<evidence type="ECO:0000313" key="4">
    <source>
        <dbReference type="EMBL" id="TLX71299.1"/>
    </source>
</evidence>
<evidence type="ECO:0000256" key="1">
    <source>
        <dbReference type="ARBA" id="ARBA00006328"/>
    </source>
</evidence>
<evidence type="ECO:0000313" key="5">
    <source>
        <dbReference type="Proteomes" id="UP000306635"/>
    </source>
</evidence>
<keyword evidence="2" id="KW-0521">NADP</keyword>
<dbReference type="GeneID" id="300409019"/>
<dbReference type="Gene3D" id="3.90.25.10">
    <property type="entry name" value="UDP-galactose 4-epimerase, domain 1"/>
    <property type="match status" value="1"/>
</dbReference>
<dbReference type="EMBL" id="SWDV01000041">
    <property type="protein sequence ID" value="TLX71299.1"/>
    <property type="molecule type" value="Genomic_DNA"/>
</dbReference>
<proteinExistence type="inferred from homology"/>
<evidence type="ECO:0000256" key="2">
    <source>
        <dbReference type="ARBA" id="ARBA00022857"/>
    </source>
</evidence>
<dbReference type="AlphaFoldDB" id="A0A5R9QNM6"/>
<gene>
    <name evidence="4" type="ORF">FAS41_25300</name>
</gene>
<dbReference type="InterPro" id="IPR036291">
    <property type="entry name" value="NAD(P)-bd_dom_sf"/>
</dbReference>
<dbReference type="RefSeq" id="WP_138526100.1">
    <property type="nucleotide sequence ID" value="NZ_SWDV01000041.1"/>
</dbReference>
<dbReference type="PANTHER" id="PTHR42748:SF7">
    <property type="entry name" value="NMRA LIKE REDOX SENSOR 1-RELATED"/>
    <property type="match status" value="1"/>
</dbReference>
<feature type="domain" description="NmrA-like" evidence="3">
    <location>
        <begin position="7"/>
        <end position="252"/>
    </location>
</feature>
<dbReference type="CDD" id="cd05251">
    <property type="entry name" value="NmrA_like_SDR_a"/>
    <property type="match status" value="1"/>
</dbReference>
<dbReference type="InterPro" id="IPR008030">
    <property type="entry name" value="NmrA-like"/>
</dbReference>
<accession>A0A5R9QNM6</accession>
<name>A0A5R9QNM6_9PSED</name>
<dbReference type="OrthoDB" id="109735at2"/>
<dbReference type="Pfam" id="PF05368">
    <property type="entry name" value="NmrA"/>
    <property type="match status" value="1"/>
</dbReference>
<dbReference type="SUPFAM" id="SSF51735">
    <property type="entry name" value="NAD(P)-binding Rossmann-fold domains"/>
    <property type="match status" value="1"/>
</dbReference>
<dbReference type="Proteomes" id="UP000306635">
    <property type="component" value="Unassembled WGS sequence"/>
</dbReference>
<sequence length="310" mass="33748">MNIEQPLILVTGATGAQGGATARHLLAAGLRVRFLTRNPESSAAQALIAAGAEAIRGDLEAADSVATAVAGCQGVFSVQLPDAQGTDAERRHAFTLIEAAKDAEVRHFVHTSVCEAGKHAAFPRWGSGYWWQKYWTDKWDIEQAVRAAGFERWTVLKPAFMMDNFALPKSKYMFPHLRQGRLVTALLPTTRMQLIAADDVGLLACSAFRDPEYFNRQNIDLAAESLTMTEIAATLARVLGKPVAAESVSPAGALESGLFAGWVRSQEWTNEVGYRADIAALTVALGSREIQLTPFTRWVERHANAIRIDA</sequence>
<organism evidence="4 5">
    <name type="scientific">Pseudomonas nicosulfuronedens</name>
    <dbReference type="NCBI Taxonomy" id="2571105"/>
    <lineage>
        <taxon>Bacteria</taxon>
        <taxon>Pseudomonadati</taxon>
        <taxon>Pseudomonadota</taxon>
        <taxon>Gammaproteobacteria</taxon>
        <taxon>Pseudomonadales</taxon>
        <taxon>Pseudomonadaceae</taxon>
        <taxon>Pseudomonas</taxon>
    </lineage>
</organism>